<gene>
    <name evidence="1" type="ORF">PHMEG_00020565</name>
</gene>
<dbReference type="PANTHER" id="PTHR13627">
    <property type="entry name" value="FUKUTIN RELATED PROTEIN"/>
    <property type="match status" value="1"/>
</dbReference>
<dbReference type="STRING" id="4795.A0A225VPX7"/>
<evidence type="ECO:0000313" key="2">
    <source>
        <dbReference type="Proteomes" id="UP000198211"/>
    </source>
</evidence>
<organism evidence="1 2">
    <name type="scientific">Phytophthora megakarya</name>
    <dbReference type="NCBI Taxonomy" id="4795"/>
    <lineage>
        <taxon>Eukaryota</taxon>
        <taxon>Sar</taxon>
        <taxon>Stramenopiles</taxon>
        <taxon>Oomycota</taxon>
        <taxon>Peronosporomycetes</taxon>
        <taxon>Peronosporales</taxon>
        <taxon>Peronosporaceae</taxon>
        <taxon>Phytophthora</taxon>
    </lineage>
</organism>
<sequence length="523" mass="59083">MDIQLISTTPEVAIVKEEVIKEEVCSPKTRNAREIEYHSGHRFYSAMKGMDSIPPTFRGSHTALCNEDAHAQAGFKYCLPMSGRTDTPFCTAADRADLLYAPSPKSICYASVLHMLLVSVYEELQATGNIPLIVFGSLLGAVRNGSMIPYTEDTDIGFVDNLNSKEALQQELWNKGYHMFFKGVWRVCVAPTHPLADRLYDPTQPLARYIGVPYVDLYRMHNLNNDSWDIEELKETPLLNEGQNCTVNAVNAKTTTYYSGHRFYSALMEMDPPALTFQGEHTALCEDNKRFFMKYSYCLPMSARKDTPFCIAGDRMDLLSVQSPKSVCYASVLHMLLVDVYEELKATGNTPLITFGSLLGAVRNGSMIPFTEDTDIGFVERLKHKDVVVEALRQKGYHMFFFKIWRVCVAPTHPLAARIYDPSHPLTRSFAVPYVDLYEMKKVNDSLWDVQEFVGSNGRFLPGDKVEPFSQVTINGMPFDTVRDPNYFLTQSYGPSYMTPIPRRSALVTSKKPEVVRNITKTT</sequence>
<protein>
    <submittedName>
        <fullName evidence="1">Uncharacterized protein</fullName>
    </submittedName>
</protein>
<dbReference type="OrthoDB" id="444255at2759"/>
<accession>A0A225VPX7</accession>
<reference evidence="2" key="1">
    <citation type="submission" date="2017-03" db="EMBL/GenBank/DDBJ databases">
        <title>Phytopthora megakarya and P. palmivora, two closely related causual agents of cacao black pod achieved similar genome size and gene model numbers by different mechanisms.</title>
        <authorList>
            <person name="Ali S."/>
            <person name="Shao J."/>
            <person name="Larry D.J."/>
            <person name="Kronmiller B."/>
            <person name="Shen D."/>
            <person name="Strem M.D."/>
            <person name="Melnick R.L."/>
            <person name="Guiltinan M.J."/>
            <person name="Tyler B.M."/>
            <person name="Meinhardt L.W."/>
            <person name="Bailey B.A."/>
        </authorList>
    </citation>
    <scope>NUCLEOTIDE SEQUENCE [LARGE SCALE GENOMIC DNA]</scope>
    <source>
        <strain evidence="2">zdho120</strain>
    </source>
</reference>
<dbReference type="PANTHER" id="PTHR13627:SF33">
    <property type="entry name" value="LICD FAMILY PROTEIN"/>
    <property type="match status" value="1"/>
</dbReference>
<dbReference type="Proteomes" id="UP000198211">
    <property type="component" value="Unassembled WGS sequence"/>
</dbReference>
<evidence type="ECO:0000313" key="1">
    <source>
        <dbReference type="EMBL" id="OWZ07089.1"/>
    </source>
</evidence>
<name>A0A225VPX7_9STRA</name>
<dbReference type="AlphaFoldDB" id="A0A225VPX7"/>
<proteinExistence type="predicted"/>
<dbReference type="InterPro" id="IPR052613">
    <property type="entry name" value="LicD_transferase"/>
</dbReference>
<keyword evidence="2" id="KW-1185">Reference proteome</keyword>
<dbReference type="EMBL" id="NBNE01003679">
    <property type="protein sequence ID" value="OWZ07089.1"/>
    <property type="molecule type" value="Genomic_DNA"/>
</dbReference>
<comment type="caution">
    <text evidence="1">The sequence shown here is derived from an EMBL/GenBank/DDBJ whole genome shotgun (WGS) entry which is preliminary data.</text>
</comment>